<proteinExistence type="predicted"/>
<dbReference type="InterPro" id="IPR002816">
    <property type="entry name" value="TraB/PrgY/GumN_fam"/>
</dbReference>
<dbReference type="AlphaFoldDB" id="A0A6A7MYI2"/>
<dbReference type="RefSeq" id="WP_152837123.1">
    <property type="nucleotide sequence ID" value="NZ_WHUG01000002.1"/>
</dbReference>
<dbReference type="Proteomes" id="UP000440498">
    <property type="component" value="Unassembled WGS sequence"/>
</dbReference>
<sequence>MPKKIVILFIALMYCCQAAFAAGLVEPAAAVHRGQLYRITHDGKTGYLFGTIHVGRDGVYPLDPVVSRALRDARALVIELDIRQDAPFQLALARHGRYPEGDMVQHHLSPAALGLMVQALARAGMSLQSVQQYKPWLIANLLIGAEMEVHGFQRSQAVEYALLAAAKNQDKTVRELESADYQLSLFDTLDERQQEQYLLENLADLADGASLKKSTALIDAWSAADAPGIHAAWQSATSGDTISAGFMNRVLLGKRNPEMASSIERILQQDQVAFVGVGLLHLVGEDGLPQLLKRRGYQVEQLY</sequence>
<evidence type="ECO:0000313" key="2">
    <source>
        <dbReference type="EMBL" id="MQA37718.1"/>
    </source>
</evidence>
<feature type="chain" id="PRO_5025390644" evidence="1">
    <location>
        <begin position="22"/>
        <end position="303"/>
    </location>
</feature>
<feature type="signal peptide" evidence="1">
    <location>
        <begin position="1"/>
        <end position="21"/>
    </location>
</feature>
<accession>A0A6A7MYI2</accession>
<gene>
    <name evidence="2" type="ORF">GEV02_06120</name>
</gene>
<dbReference type="CDD" id="cd14789">
    <property type="entry name" value="Tiki"/>
    <property type="match status" value="1"/>
</dbReference>
<keyword evidence="3" id="KW-1185">Reference proteome</keyword>
<reference evidence="2 3" key="1">
    <citation type="submission" date="2019-10" db="EMBL/GenBank/DDBJ databases">
        <title>Two novel species isolated from a subtropical stream in China.</title>
        <authorList>
            <person name="Lu H."/>
        </authorList>
    </citation>
    <scope>NUCLEOTIDE SEQUENCE [LARGE SCALE GENOMIC DNA]</scope>
    <source>
        <strain evidence="2 3">FT29W</strain>
    </source>
</reference>
<dbReference type="InterPro" id="IPR047111">
    <property type="entry name" value="YbaP-like"/>
</dbReference>
<protein>
    <submittedName>
        <fullName evidence="2">TraB/GumN family protein</fullName>
    </submittedName>
</protein>
<organism evidence="2 3">
    <name type="scientific">Rugamonas aquatica</name>
    <dbReference type="NCBI Taxonomy" id="2743357"/>
    <lineage>
        <taxon>Bacteria</taxon>
        <taxon>Pseudomonadati</taxon>
        <taxon>Pseudomonadota</taxon>
        <taxon>Betaproteobacteria</taxon>
        <taxon>Burkholderiales</taxon>
        <taxon>Oxalobacteraceae</taxon>
        <taxon>Telluria group</taxon>
        <taxon>Rugamonas</taxon>
    </lineage>
</organism>
<evidence type="ECO:0000256" key="1">
    <source>
        <dbReference type="SAM" id="SignalP"/>
    </source>
</evidence>
<keyword evidence="1" id="KW-0732">Signal</keyword>
<name>A0A6A7MYI2_9BURK</name>
<evidence type="ECO:0000313" key="3">
    <source>
        <dbReference type="Proteomes" id="UP000440498"/>
    </source>
</evidence>
<dbReference type="PANTHER" id="PTHR40590">
    <property type="entry name" value="CYTOPLASMIC PROTEIN-RELATED"/>
    <property type="match status" value="1"/>
</dbReference>
<dbReference type="PANTHER" id="PTHR40590:SF1">
    <property type="entry name" value="CYTOPLASMIC PROTEIN"/>
    <property type="match status" value="1"/>
</dbReference>
<dbReference type="EMBL" id="WHUG01000002">
    <property type="protein sequence ID" value="MQA37718.1"/>
    <property type="molecule type" value="Genomic_DNA"/>
</dbReference>
<dbReference type="Pfam" id="PF01963">
    <property type="entry name" value="TraB_PrgY_gumN"/>
    <property type="match status" value="1"/>
</dbReference>
<comment type="caution">
    <text evidence="2">The sequence shown here is derived from an EMBL/GenBank/DDBJ whole genome shotgun (WGS) entry which is preliminary data.</text>
</comment>